<feature type="transmembrane region" description="Helical" evidence="1">
    <location>
        <begin position="161"/>
        <end position="179"/>
    </location>
</feature>
<name>A0ABP9QTJ6_9PSEU</name>
<organism evidence="2 3">
    <name type="scientific">Pseudonocardia eucalypti</name>
    <dbReference type="NCBI Taxonomy" id="648755"/>
    <lineage>
        <taxon>Bacteria</taxon>
        <taxon>Bacillati</taxon>
        <taxon>Actinomycetota</taxon>
        <taxon>Actinomycetes</taxon>
        <taxon>Pseudonocardiales</taxon>
        <taxon>Pseudonocardiaceae</taxon>
        <taxon>Pseudonocardia</taxon>
    </lineage>
</organism>
<feature type="transmembrane region" description="Helical" evidence="1">
    <location>
        <begin position="54"/>
        <end position="77"/>
    </location>
</feature>
<feature type="transmembrane region" description="Helical" evidence="1">
    <location>
        <begin position="321"/>
        <end position="339"/>
    </location>
</feature>
<sequence length="389" mass="41855">MTDMMDVTSDTSPRVRWRQTRRSHAWTWHAGVAMVDSGRLDQLRVEYRNRQVRWGFIWAIWCAVLWGAWYVPGTIIYLEEPFAGLSDNYLLAALVITVLNAIAVLIALFIWVAVLGKTSDYVRTLRQVKISRWYAPAGLAGMLAIFGSILAIAYVGPQFSAVAALLYPIIGALVARVWYHENITRRAALGILVIVAGGVVIFAPGIVGELTGAGTGGMLGYVGGALAFVGWGIEGAIAGRALDVSDPDVGITLRFTAEVVIWLVVAVPIAAGLAGAQFWQTVGAALASPNVLLLLVLLGLTFGFCYVSWYKSFPLIGVGRGQAIAALYGPLALVWLYVFNLKPPGIQFVIGAIVAVIGSFVLFTEKRDVLEVIRAVPATRRHAVSGGEA</sequence>
<feature type="transmembrane region" description="Helical" evidence="1">
    <location>
        <begin position="218"/>
        <end position="238"/>
    </location>
</feature>
<keyword evidence="1" id="KW-1133">Transmembrane helix</keyword>
<keyword evidence="1" id="KW-0472">Membrane</keyword>
<accession>A0ABP9QTJ6</accession>
<evidence type="ECO:0000256" key="1">
    <source>
        <dbReference type="SAM" id="Phobius"/>
    </source>
</evidence>
<dbReference type="Proteomes" id="UP001428817">
    <property type="component" value="Unassembled WGS sequence"/>
</dbReference>
<dbReference type="InterPro" id="IPR037185">
    <property type="entry name" value="EmrE-like"/>
</dbReference>
<feature type="transmembrane region" description="Helical" evidence="1">
    <location>
        <begin position="133"/>
        <end position="155"/>
    </location>
</feature>
<keyword evidence="3" id="KW-1185">Reference proteome</keyword>
<reference evidence="3" key="1">
    <citation type="journal article" date="2019" name="Int. J. Syst. Evol. Microbiol.">
        <title>The Global Catalogue of Microorganisms (GCM) 10K type strain sequencing project: providing services to taxonomists for standard genome sequencing and annotation.</title>
        <authorList>
            <consortium name="The Broad Institute Genomics Platform"/>
            <consortium name="The Broad Institute Genome Sequencing Center for Infectious Disease"/>
            <person name="Wu L."/>
            <person name="Ma J."/>
        </authorList>
    </citation>
    <scope>NUCLEOTIDE SEQUENCE [LARGE SCALE GENOMIC DNA]</scope>
    <source>
        <strain evidence="3">JCM 18303</strain>
    </source>
</reference>
<feature type="transmembrane region" description="Helical" evidence="1">
    <location>
        <begin position="259"/>
        <end position="279"/>
    </location>
</feature>
<dbReference type="EMBL" id="BAABJP010000037">
    <property type="protein sequence ID" value="GAA5167251.1"/>
    <property type="molecule type" value="Genomic_DNA"/>
</dbReference>
<gene>
    <name evidence="2" type="ORF">GCM10023321_59710</name>
</gene>
<feature type="transmembrane region" description="Helical" evidence="1">
    <location>
        <begin position="291"/>
        <end position="309"/>
    </location>
</feature>
<protein>
    <submittedName>
        <fullName evidence="2">DMT family transporter</fullName>
    </submittedName>
</protein>
<evidence type="ECO:0000313" key="2">
    <source>
        <dbReference type="EMBL" id="GAA5167251.1"/>
    </source>
</evidence>
<evidence type="ECO:0000313" key="3">
    <source>
        <dbReference type="Proteomes" id="UP001428817"/>
    </source>
</evidence>
<proteinExistence type="predicted"/>
<feature type="transmembrane region" description="Helical" evidence="1">
    <location>
        <begin position="89"/>
        <end position="112"/>
    </location>
</feature>
<comment type="caution">
    <text evidence="2">The sequence shown here is derived from an EMBL/GenBank/DDBJ whole genome shotgun (WGS) entry which is preliminary data.</text>
</comment>
<keyword evidence="1" id="KW-0812">Transmembrane</keyword>
<dbReference type="SUPFAM" id="SSF103481">
    <property type="entry name" value="Multidrug resistance efflux transporter EmrE"/>
    <property type="match status" value="1"/>
</dbReference>
<feature type="transmembrane region" description="Helical" evidence="1">
    <location>
        <begin position="345"/>
        <end position="364"/>
    </location>
</feature>
<feature type="transmembrane region" description="Helical" evidence="1">
    <location>
        <begin position="186"/>
        <end position="206"/>
    </location>
</feature>